<dbReference type="SUPFAM" id="SSF52540">
    <property type="entry name" value="P-loop containing nucleoside triphosphate hydrolases"/>
    <property type="match status" value="1"/>
</dbReference>
<dbReference type="RefSeq" id="WP_284481401.1">
    <property type="nucleotide sequence ID" value="NZ_JASNJD010000008.1"/>
</dbReference>
<proteinExistence type="predicted"/>
<evidence type="ECO:0000313" key="1">
    <source>
        <dbReference type="EMBL" id="MDK3018586.1"/>
    </source>
</evidence>
<dbReference type="InterPro" id="IPR027417">
    <property type="entry name" value="P-loop_NTPase"/>
</dbReference>
<comment type="caution">
    <text evidence="1">The sequence shown here is derived from an EMBL/GenBank/DDBJ whole genome shotgun (WGS) entry which is preliminary data.</text>
</comment>
<dbReference type="EMBL" id="JASNJD010000008">
    <property type="protein sequence ID" value="MDK3018586.1"/>
    <property type="molecule type" value="Genomic_DNA"/>
</dbReference>
<reference evidence="1 2" key="1">
    <citation type="submission" date="2023-05" db="EMBL/GenBank/DDBJ databases">
        <title>Pseudodonghicola sp. nov.</title>
        <authorList>
            <person name="Huang J."/>
        </authorList>
    </citation>
    <scope>NUCLEOTIDE SEQUENCE [LARGE SCALE GENOMIC DNA]</scope>
    <source>
        <strain evidence="1 2">IC7</strain>
    </source>
</reference>
<protein>
    <submittedName>
        <fullName evidence="1">Sulfotransferase</fullName>
    </submittedName>
</protein>
<accession>A0ABT7F1W3</accession>
<dbReference type="Proteomes" id="UP001243757">
    <property type="component" value="Unassembled WGS sequence"/>
</dbReference>
<keyword evidence="2" id="KW-1185">Reference proteome</keyword>
<sequence>MTGMSEEGPPPAAATASAAAEFRPIAELRGKTMLLCIGAMKAATSWLFAQLQATEGVAVSPLKEVHFFDARFPDGALMDADAFAMARLAFHMRQPGDAAANLRRRPAFRASLDRARMIYDPNAYFEHFAGLIRADTRVLADITPAYACIGAAGFRHMRDACATQGLTPRVLFILRDPVDRLWSHLRFLPQLRAATDPLLDWPELIRDPVTLRRSDYRQTLLDLEQAFGPEQITCLFYEQLFPHGYRRLCATLGVAPQSVDVETRYNRADLDAALPGPARQAFRTLLQPQYDFCAARFGAALPAEWRAQAQDGAAT</sequence>
<dbReference type="Gene3D" id="3.40.50.300">
    <property type="entry name" value="P-loop containing nucleotide triphosphate hydrolases"/>
    <property type="match status" value="1"/>
</dbReference>
<organism evidence="1 2">
    <name type="scientific">Pseudodonghicola flavimaris</name>
    <dbReference type="NCBI Taxonomy" id="3050036"/>
    <lineage>
        <taxon>Bacteria</taxon>
        <taxon>Pseudomonadati</taxon>
        <taxon>Pseudomonadota</taxon>
        <taxon>Alphaproteobacteria</taxon>
        <taxon>Rhodobacterales</taxon>
        <taxon>Paracoccaceae</taxon>
        <taxon>Pseudodonghicola</taxon>
    </lineage>
</organism>
<name>A0ABT7F1W3_9RHOB</name>
<gene>
    <name evidence="1" type="ORF">QO033_12955</name>
</gene>
<evidence type="ECO:0000313" key="2">
    <source>
        <dbReference type="Proteomes" id="UP001243757"/>
    </source>
</evidence>